<keyword evidence="7" id="KW-1185">Reference proteome</keyword>
<name>A0AAE3W7S0_9ACTN</name>
<proteinExistence type="predicted"/>
<keyword evidence="1" id="KW-0805">Transcription regulation</keyword>
<keyword evidence="3" id="KW-0804">Transcription</keyword>
<sequence>MLRIHFTTDDLARVRLAPGPDPLWETLLSAHTLGSRAAGGIFGDWARWARPRLPADARLLFQLAPPVGYSADFLTPAGGSVRLDDGIDTVLHTQRHRLRTDLAQLAGRPGSAEAVRLLADGGAAALARLGASMRGYFHATLAPIWRTIEDDVAADRAVRGRALLDGGVERLLPSIFPGARWESPVLLMPYPADRDLHLDGRGLLLVPSYFCHGLPISLLDPALPPVLVYPVTRAPALPAGDSPRRLDDLIGATRAEVLRRLAAGHGQSTTDLAHRLGASLPSVSEHLTVLRHAGLASTRREGRRSLHSITPLGRQMLRP</sequence>
<dbReference type="GO" id="GO:0003700">
    <property type="term" value="F:DNA-binding transcription factor activity"/>
    <property type="evidence" value="ECO:0007669"/>
    <property type="project" value="InterPro"/>
</dbReference>
<evidence type="ECO:0000313" key="7">
    <source>
        <dbReference type="Proteomes" id="UP001240236"/>
    </source>
</evidence>
<accession>A0AAE3W7S0</accession>
<dbReference type="InterPro" id="IPR036388">
    <property type="entry name" value="WH-like_DNA-bd_sf"/>
</dbReference>
<dbReference type="AlphaFoldDB" id="A0AAE3W7S0"/>
<evidence type="ECO:0000256" key="4">
    <source>
        <dbReference type="SAM" id="MobiDB-lite"/>
    </source>
</evidence>
<dbReference type="PRINTS" id="PR00778">
    <property type="entry name" value="HTHARSR"/>
</dbReference>
<dbReference type="GO" id="GO:0003677">
    <property type="term" value="F:DNA binding"/>
    <property type="evidence" value="ECO:0007669"/>
    <property type="project" value="UniProtKB-KW"/>
</dbReference>
<evidence type="ECO:0000259" key="5">
    <source>
        <dbReference type="PROSITE" id="PS50987"/>
    </source>
</evidence>
<dbReference type="RefSeq" id="WP_307248134.1">
    <property type="nucleotide sequence ID" value="NZ_JAUSUZ010000001.1"/>
</dbReference>
<feature type="region of interest" description="Disordered" evidence="4">
    <location>
        <begin position="298"/>
        <end position="319"/>
    </location>
</feature>
<dbReference type="Gene3D" id="1.10.10.10">
    <property type="entry name" value="Winged helix-like DNA-binding domain superfamily/Winged helix DNA-binding domain"/>
    <property type="match status" value="1"/>
</dbReference>
<evidence type="ECO:0000256" key="1">
    <source>
        <dbReference type="ARBA" id="ARBA00023015"/>
    </source>
</evidence>
<keyword evidence="2 6" id="KW-0238">DNA-binding</keyword>
<dbReference type="Pfam" id="PF12840">
    <property type="entry name" value="HTH_20"/>
    <property type="match status" value="1"/>
</dbReference>
<dbReference type="Proteomes" id="UP001240236">
    <property type="component" value="Unassembled WGS sequence"/>
</dbReference>
<gene>
    <name evidence="6" type="ORF">J2S42_008062</name>
</gene>
<dbReference type="SMART" id="SM00418">
    <property type="entry name" value="HTH_ARSR"/>
    <property type="match status" value="1"/>
</dbReference>
<organism evidence="6 7">
    <name type="scientific">Catenuloplanes indicus</name>
    <dbReference type="NCBI Taxonomy" id="137267"/>
    <lineage>
        <taxon>Bacteria</taxon>
        <taxon>Bacillati</taxon>
        <taxon>Actinomycetota</taxon>
        <taxon>Actinomycetes</taxon>
        <taxon>Micromonosporales</taxon>
        <taxon>Micromonosporaceae</taxon>
        <taxon>Catenuloplanes</taxon>
    </lineage>
</organism>
<dbReference type="PANTHER" id="PTHR43132:SF8">
    <property type="entry name" value="HTH-TYPE TRANSCRIPTIONAL REGULATOR KMTR"/>
    <property type="match status" value="1"/>
</dbReference>
<comment type="caution">
    <text evidence="6">The sequence shown here is derived from an EMBL/GenBank/DDBJ whole genome shotgun (WGS) entry which is preliminary data.</text>
</comment>
<dbReference type="InterPro" id="IPR036390">
    <property type="entry name" value="WH_DNA-bd_sf"/>
</dbReference>
<dbReference type="CDD" id="cd00090">
    <property type="entry name" value="HTH_ARSR"/>
    <property type="match status" value="1"/>
</dbReference>
<protein>
    <submittedName>
        <fullName evidence="6">DNA-binding transcriptional ArsR family regulator</fullName>
    </submittedName>
</protein>
<evidence type="ECO:0000256" key="3">
    <source>
        <dbReference type="ARBA" id="ARBA00023163"/>
    </source>
</evidence>
<evidence type="ECO:0000256" key="2">
    <source>
        <dbReference type="ARBA" id="ARBA00023125"/>
    </source>
</evidence>
<dbReference type="PANTHER" id="PTHR43132">
    <property type="entry name" value="ARSENICAL RESISTANCE OPERON REPRESSOR ARSR-RELATED"/>
    <property type="match status" value="1"/>
</dbReference>
<dbReference type="InterPro" id="IPR051011">
    <property type="entry name" value="Metal_resp_trans_reg"/>
</dbReference>
<reference evidence="6 7" key="1">
    <citation type="submission" date="2023-07" db="EMBL/GenBank/DDBJ databases">
        <title>Sequencing the genomes of 1000 actinobacteria strains.</title>
        <authorList>
            <person name="Klenk H.-P."/>
        </authorList>
    </citation>
    <scope>NUCLEOTIDE SEQUENCE [LARGE SCALE GENOMIC DNA]</scope>
    <source>
        <strain evidence="6 7">DSM 44709</strain>
    </source>
</reference>
<dbReference type="InterPro" id="IPR001845">
    <property type="entry name" value="HTH_ArsR_DNA-bd_dom"/>
</dbReference>
<evidence type="ECO:0000313" key="6">
    <source>
        <dbReference type="EMBL" id="MDQ0371393.1"/>
    </source>
</evidence>
<dbReference type="PROSITE" id="PS50987">
    <property type="entry name" value="HTH_ARSR_2"/>
    <property type="match status" value="1"/>
</dbReference>
<dbReference type="SUPFAM" id="SSF46785">
    <property type="entry name" value="Winged helix' DNA-binding domain"/>
    <property type="match status" value="1"/>
</dbReference>
<dbReference type="EMBL" id="JAUSUZ010000001">
    <property type="protein sequence ID" value="MDQ0371393.1"/>
    <property type="molecule type" value="Genomic_DNA"/>
</dbReference>
<feature type="domain" description="HTH arsR-type" evidence="5">
    <location>
        <begin position="234"/>
        <end position="319"/>
    </location>
</feature>
<dbReference type="InterPro" id="IPR011991">
    <property type="entry name" value="ArsR-like_HTH"/>
</dbReference>